<dbReference type="Proteomes" id="UP000053144">
    <property type="component" value="Unassembled WGS sequence"/>
</dbReference>
<sequence length="234" mass="25956">MAFFNPKGGLVTKIATQRGVGGVRMSQPLRVEATPSCATIVVRDASVIHVECPSTKKVDMHFLFKQLEVASQQKPISESTLACPLMAGVFSTEFEVGSKLTIHLTKDARALLEELSRQELLDAAYKLNACATLMNLQLKNMSDDNTEQTKELATMRLKLEETDKRKDVLATHLEEAQNEVFNEHQVGFDKALHQVTLLYGIPLAEGKFNVFNDVHDGKLMSIHEILGGLLLSYN</sequence>
<evidence type="ECO:0000313" key="2">
    <source>
        <dbReference type="Proteomes" id="UP000053144"/>
    </source>
</evidence>
<dbReference type="Gramene" id="KOM26337">
    <property type="protein sequence ID" value="KOM26337"/>
    <property type="gene ID" value="LR48_Vigan252s004900"/>
</dbReference>
<evidence type="ECO:0000313" key="1">
    <source>
        <dbReference type="EMBL" id="KOM26337.1"/>
    </source>
</evidence>
<gene>
    <name evidence="1" type="ORF">LR48_Vigan252s004900</name>
</gene>
<proteinExistence type="predicted"/>
<accession>A0A0L9T6X8</accession>
<reference evidence="2" key="1">
    <citation type="journal article" date="2015" name="Proc. Natl. Acad. Sci. U.S.A.">
        <title>Genome sequencing of adzuki bean (Vigna angularis) provides insight into high starch and low fat accumulation and domestication.</title>
        <authorList>
            <person name="Yang K."/>
            <person name="Tian Z."/>
            <person name="Chen C."/>
            <person name="Luo L."/>
            <person name="Zhao B."/>
            <person name="Wang Z."/>
            <person name="Yu L."/>
            <person name="Li Y."/>
            <person name="Sun Y."/>
            <person name="Li W."/>
            <person name="Chen Y."/>
            <person name="Li Y."/>
            <person name="Zhang Y."/>
            <person name="Ai D."/>
            <person name="Zhao J."/>
            <person name="Shang C."/>
            <person name="Ma Y."/>
            <person name="Wu B."/>
            <person name="Wang M."/>
            <person name="Gao L."/>
            <person name="Sun D."/>
            <person name="Zhang P."/>
            <person name="Guo F."/>
            <person name="Wang W."/>
            <person name="Li Y."/>
            <person name="Wang J."/>
            <person name="Varshney R.K."/>
            <person name="Wang J."/>
            <person name="Ling H.Q."/>
            <person name="Wan P."/>
        </authorList>
    </citation>
    <scope>NUCLEOTIDE SEQUENCE</scope>
    <source>
        <strain evidence="2">cv. Jingnong 6</strain>
    </source>
</reference>
<name>A0A0L9T6X8_PHAAN</name>
<dbReference type="AlphaFoldDB" id="A0A0L9T6X8"/>
<protein>
    <submittedName>
        <fullName evidence="1">Uncharacterized protein</fullName>
    </submittedName>
</protein>
<organism evidence="1 2">
    <name type="scientific">Phaseolus angularis</name>
    <name type="common">Azuki bean</name>
    <name type="synonym">Vigna angularis</name>
    <dbReference type="NCBI Taxonomy" id="3914"/>
    <lineage>
        <taxon>Eukaryota</taxon>
        <taxon>Viridiplantae</taxon>
        <taxon>Streptophyta</taxon>
        <taxon>Embryophyta</taxon>
        <taxon>Tracheophyta</taxon>
        <taxon>Spermatophyta</taxon>
        <taxon>Magnoliopsida</taxon>
        <taxon>eudicotyledons</taxon>
        <taxon>Gunneridae</taxon>
        <taxon>Pentapetalae</taxon>
        <taxon>rosids</taxon>
        <taxon>fabids</taxon>
        <taxon>Fabales</taxon>
        <taxon>Fabaceae</taxon>
        <taxon>Papilionoideae</taxon>
        <taxon>50 kb inversion clade</taxon>
        <taxon>NPAAA clade</taxon>
        <taxon>indigoferoid/millettioid clade</taxon>
        <taxon>Phaseoleae</taxon>
        <taxon>Vigna</taxon>
    </lineage>
</organism>
<dbReference type="EMBL" id="KQ258313">
    <property type="protein sequence ID" value="KOM26337.1"/>
    <property type="molecule type" value="Genomic_DNA"/>
</dbReference>